<feature type="compositionally biased region" description="Polar residues" evidence="1">
    <location>
        <begin position="341"/>
        <end position="389"/>
    </location>
</feature>
<feature type="region of interest" description="Disordered" evidence="1">
    <location>
        <begin position="1400"/>
        <end position="1467"/>
    </location>
</feature>
<feature type="region of interest" description="Disordered" evidence="1">
    <location>
        <begin position="1256"/>
        <end position="1385"/>
    </location>
</feature>
<feature type="region of interest" description="Disordered" evidence="1">
    <location>
        <begin position="1056"/>
        <end position="1086"/>
    </location>
</feature>
<feature type="region of interest" description="Disordered" evidence="1">
    <location>
        <begin position="705"/>
        <end position="732"/>
    </location>
</feature>
<sequence>MQAQGGYWSKALEYRLQVFILINPILRYLTMQFQLHIIETDAEEELAALADMGKGQEMSRKPRGQVLMNPGLPHRRYSVPETVMRKYALTKQQSGSSDSGVATVPVATPDTLQQGSSSDETTAGTSSPDSSNHNKMGNIAAKGTGCTGQTESTTSNGATRSTLHTVSEETSETVSENCTESNSEPMSSAQTLLEESSFRPRKSTSPQNIGDYQPQTSMQNYLLATSTAMGDSKPPSKPRKGTEQKPSSITASTERQSSLKDDLSSSQTMGLESTDSRSSSCNKEAHQSPQNISVSVATQISVKSDLTHILDVESTDSVPETSNKELRNSLNTEGNVEREQSVSSENKYAGNSSSSTEGTMGTQTSSRIDTSSSQTMGLASTESRSSTTPDRVLATSGPSSKSIISTPEVLSQVSTETPDSGMTHCSPPGRNANGTPAECCITTTDPGQSHSLSSASDRASQSCSITPMESSVSASSPERSSVPVQSVVSSVSPPSSDHTVSTQDTTLSVKSDSTVLSRPVSVNRGCTAPVVHEEETRLSDSEQSIGHIEFMNDSKYNESRPTVNTRDRLTTSPPAEPNPQQSGDCGHITEPNCNVGEASLNKNQNKAETSDNNAKSTLNTQVSRKQVSTNTEFADCRYQSRSWEIIIHPTIVQPNLSKCPDDGVYGTKSKVSGNKMSVLPSKKQDLEFCGSKTCVVLRPSGTTMVPGSARLSGTSTYPPTKCRSSPGNQPLTRSHEAEVFTSIVSPSRTEDMGPYGWSRLTEEEYTVQLQLHRQRLWMNRKISAANALPISPMHGPISSCVGTGSTYRKSQDTQLVVPRYSALPRSASMLVNTSSEGCSSNSNSDSDCLSLADSLEERPSSCTGRHKPTKYDSKLVRGDIVQLLPDERNHKHNLHRRISAATPRGKGKAFFVSMETGLDEVGTIKVDKNIDRQVISQSMPVRLKQKLSQRHQQMNLKKKRKTKTMENRDGRAETKQTKTEQEKSIGAEVETNRGASLQQIAGTENKDDPTQTSRETKSQGEAKATETSAPIRGICKKSSELPPHVRSLSTAIRHTAAQSSTGGGTFILSRNEDQGQTEHKSPQQATAEAVKKFSGAGNMLKKQQMPKELNPPVKQLKVSTHKTPLQNNHDTQRQEECNISRNDATMLQEKKHEEQSPMLKPSYCLNNHAIVHNERKVSEEETGVKIGNAAGNGNKEHDTHKNEVECAVQVSTDVQENTEPVNERSNVEVEENVITKEHETEAQEHSVKTANGLRRKMQKWHISPKESNTNNSSKTGTNELKYEDQKLPVKTSLSDMSTQAGDKTTNAQKLNKNGEGPSEETPSPERGESVLNPPETLESKKPKVPQKQPENFEKVLQHTLKAQKSDNGVESKEKVQAGEVQQVKTAEAEHVKTDEVQHVKIEHEHGRKLDIIENKEPGALKNSPEKKSLNTVSSQTSPEHTCEEKKRNSASNTDPNSNTPELPPDQIKNLIRPQLPLKSSIPIMKSPISSRKLSPDTVIMFQQSPQNSHLPVRTPRLQAQIRRSTNFLGSRFHQRFEVIPEERSVSIESSTEDQSWLTTDRSLRTSLPAGQARTKVSTGTPLGSRSNIVSHSCLGLNQTAITYKQNRHTAPNSETSSSNHEEGSNGNVRATNSDLRRKVIRRPTCQSRISKVEKLKKQSRIPEDIVCEGHGKRMDYQGKAALAPHMEDNDLVTLSKGWLNFYLLKDGCGTPDSSCEEAPTELSDKEKGKSSKKCPTLPKTVTVVGGDDNRIRQYTVQHCLPQQKGDKDKPSLTTLPELTSNSSSRRPSVVSVDKLPVAVLKTNGSAPDSDHSTTYICLPSPYLNVNSLLEGSGELACSESSVLSSSDSENERATSPAMLPVRRPTRQFRRGAQHQLSRSQIKHCKPEQFQSNSQSGRGGIAEWTVTVAGTNACPQQPPELEMHLSFPSCARQPGTSQSDSGLGEDNNGDKSKPQEHEAHNFLPPAQSVPQPHRWTLTVKSPGGSESQHEVPKSAKQGYQGLPDLGHNSSESKSSRKAIQRPESCFPMTSIAAQDTRKSKKFSRLWPKVKKILESKVIIRKSSGHVSQEVKSVSQLLENDDGGIVLRSGLAIQGSAITPEKKPRVPTMSEKDLTRSHTAKH</sequence>
<organism evidence="2 3">
    <name type="scientific">Coptotermes formosanus</name>
    <name type="common">Formosan subterranean termite</name>
    <dbReference type="NCBI Taxonomy" id="36987"/>
    <lineage>
        <taxon>Eukaryota</taxon>
        <taxon>Metazoa</taxon>
        <taxon>Ecdysozoa</taxon>
        <taxon>Arthropoda</taxon>
        <taxon>Hexapoda</taxon>
        <taxon>Insecta</taxon>
        <taxon>Pterygota</taxon>
        <taxon>Neoptera</taxon>
        <taxon>Polyneoptera</taxon>
        <taxon>Dictyoptera</taxon>
        <taxon>Blattodea</taxon>
        <taxon>Blattoidea</taxon>
        <taxon>Termitoidae</taxon>
        <taxon>Rhinotermitidae</taxon>
        <taxon>Coptotermes</taxon>
    </lineage>
</organism>
<feature type="compositionally biased region" description="Basic and acidic residues" evidence="1">
    <location>
        <begin position="1947"/>
        <end position="1959"/>
    </location>
</feature>
<feature type="region of interest" description="Disordered" evidence="1">
    <location>
        <begin position="444"/>
        <end position="516"/>
    </location>
</feature>
<proteinExistence type="predicted"/>
<evidence type="ECO:0000256" key="1">
    <source>
        <dbReference type="SAM" id="MobiDB-lite"/>
    </source>
</evidence>
<feature type="region of interest" description="Disordered" evidence="1">
    <location>
        <begin position="942"/>
        <end position="1029"/>
    </location>
</feature>
<feature type="compositionally biased region" description="Polar residues" evidence="1">
    <location>
        <begin position="244"/>
        <end position="255"/>
    </location>
</feature>
<evidence type="ECO:0000313" key="2">
    <source>
        <dbReference type="EMBL" id="GFG30738.1"/>
    </source>
</evidence>
<feature type="region of interest" description="Disordered" evidence="1">
    <location>
        <begin position="1606"/>
        <end position="1631"/>
    </location>
</feature>
<feature type="compositionally biased region" description="Polar residues" evidence="1">
    <location>
        <begin position="993"/>
        <end position="1002"/>
    </location>
</feature>
<protein>
    <submittedName>
        <fullName evidence="2">Uncharacterized protein</fullName>
    </submittedName>
</protein>
<dbReference type="InParanoid" id="A0A6L2PJS6"/>
<comment type="caution">
    <text evidence="2">The sequence shown here is derived from an EMBL/GenBank/DDBJ whole genome shotgun (WGS) entry which is preliminary data.</text>
</comment>
<dbReference type="Proteomes" id="UP000502823">
    <property type="component" value="Unassembled WGS sequence"/>
</dbReference>
<feature type="region of interest" description="Disordered" evidence="1">
    <location>
        <begin position="1713"/>
        <end position="1733"/>
    </location>
</feature>
<feature type="compositionally biased region" description="Polar residues" evidence="1">
    <location>
        <begin position="1449"/>
        <end position="1460"/>
    </location>
</feature>
<feature type="compositionally biased region" description="Polar residues" evidence="1">
    <location>
        <begin position="203"/>
        <end position="215"/>
    </location>
</feature>
<dbReference type="EMBL" id="BLKM01000251">
    <property type="protein sequence ID" value="GFG30738.1"/>
    <property type="molecule type" value="Genomic_DNA"/>
</dbReference>
<feature type="compositionally biased region" description="Low complexity" evidence="1">
    <location>
        <begin position="449"/>
        <end position="501"/>
    </location>
</feature>
<reference evidence="3" key="1">
    <citation type="submission" date="2020-01" db="EMBL/GenBank/DDBJ databases">
        <title>Draft genome sequence of the Termite Coptotermes fromosanus.</title>
        <authorList>
            <person name="Itakura S."/>
            <person name="Yosikawa Y."/>
            <person name="Umezawa K."/>
        </authorList>
    </citation>
    <scope>NUCLEOTIDE SEQUENCE [LARGE SCALE GENOMIC DNA]</scope>
</reference>
<feature type="compositionally biased region" description="Polar residues" evidence="1">
    <location>
        <begin position="110"/>
        <end position="135"/>
    </location>
</feature>
<feature type="compositionally biased region" description="Low complexity" evidence="1">
    <location>
        <begin position="172"/>
        <end position="184"/>
    </location>
</feature>
<feature type="region of interest" description="Disordered" evidence="1">
    <location>
        <begin position="1928"/>
        <end position="2039"/>
    </location>
</feature>
<feature type="compositionally biased region" description="Polar residues" evidence="1">
    <location>
        <begin position="185"/>
        <end position="194"/>
    </location>
</feature>
<feature type="region of interest" description="Disordered" evidence="1">
    <location>
        <begin position="1871"/>
        <end position="1897"/>
    </location>
</feature>
<feature type="region of interest" description="Disordered" evidence="1">
    <location>
        <begin position="551"/>
        <end position="598"/>
    </location>
</feature>
<feature type="compositionally biased region" description="Polar residues" evidence="1">
    <location>
        <begin position="1429"/>
        <end position="1439"/>
    </location>
</feature>
<accession>A0A6L2PJS6</accession>
<feature type="compositionally biased region" description="Basic and acidic residues" evidence="1">
    <location>
        <begin position="1363"/>
        <end position="1376"/>
    </location>
</feature>
<feature type="compositionally biased region" description="Basic and acidic residues" evidence="1">
    <location>
        <begin position="1070"/>
        <end position="1081"/>
    </location>
</feature>
<feature type="compositionally biased region" description="Polar residues" evidence="1">
    <location>
        <begin position="90"/>
        <end position="100"/>
    </location>
</feature>
<evidence type="ECO:0000313" key="3">
    <source>
        <dbReference type="Proteomes" id="UP000502823"/>
    </source>
</evidence>
<feature type="region of interest" description="Disordered" evidence="1">
    <location>
        <begin position="227"/>
        <end position="292"/>
    </location>
</feature>
<feature type="compositionally biased region" description="Polar residues" evidence="1">
    <location>
        <begin position="396"/>
        <end position="420"/>
    </location>
</feature>
<feature type="compositionally biased region" description="Polar residues" evidence="1">
    <location>
        <begin position="268"/>
        <end position="292"/>
    </location>
</feature>
<feature type="compositionally biased region" description="Polar residues" evidence="1">
    <location>
        <begin position="559"/>
        <end position="583"/>
    </location>
</feature>
<feature type="compositionally biased region" description="Basic and acidic residues" evidence="1">
    <location>
        <begin position="963"/>
        <end position="985"/>
    </location>
</feature>
<feature type="compositionally biased region" description="Basic and acidic residues" evidence="1">
    <location>
        <begin position="1004"/>
        <end position="1024"/>
    </location>
</feature>
<keyword evidence="3" id="KW-1185">Reference proteome</keyword>
<gene>
    <name evidence="2" type="ORF">Cfor_07787</name>
</gene>
<feature type="region of interest" description="Disordered" evidence="1">
    <location>
        <begin position="313"/>
        <end position="430"/>
    </location>
</feature>
<feature type="compositionally biased region" description="Polar residues" evidence="1">
    <location>
        <begin position="1291"/>
        <end position="1311"/>
    </location>
</feature>
<feature type="region of interest" description="Disordered" evidence="1">
    <location>
        <begin position="1760"/>
        <end position="1789"/>
    </location>
</feature>
<name>A0A6L2PJS6_COPFO</name>
<dbReference type="OrthoDB" id="7743577at2759"/>
<feature type="region of interest" description="Disordered" evidence="1">
    <location>
        <begin position="2094"/>
        <end position="2120"/>
    </location>
</feature>
<feature type="compositionally biased region" description="Basic and acidic residues" evidence="1">
    <location>
        <begin position="1400"/>
        <end position="1428"/>
    </location>
</feature>
<feature type="region of interest" description="Disordered" evidence="1">
    <location>
        <begin position="604"/>
        <end position="623"/>
    </location>
</feature>
<feature type="compositionally biased region" description="Polar residues" evidence="1">
    <location>
        <begin position="147"/>
        <end position="160"/>
    </location>
</feature>
<feature type="compositionally biased region" description="Low complexity" evidence="1">
    <location>
        <begin position="1780"/>
        <end position="1789"/>
    </location>
</feature>
<feature type="compositionally biased region" description="Low complexity" evidence="1">
    <location>
        <begin position="1267"/>
        <end position="1278"/>
    </location>
</feature>
<feature type="compositionally biased region" description="Basic and acidic residues" evidence="1">
    <location>
        <begin position="2098"/>
        <end position="2114"/>
    </location>
</feature>
<feature type="compositionally biased region" description="Polar residues" evidence="1">
    <location>
        <begin position="502"/>
        <end position="516"/>
    </location>
</feature>
<feature type="region of interest" description="Disordered" evidence="1">
    <location>
        <begin position="53"/>
        <end position="215"/>
    </location>
</feature>